<evidence type="ECO:0000256" key="2">
    <source>
        <dbReference type="ARBA" id="ARBA00022898"/>
    </source>
</evidence>
<evidence type="ECO:0000256" key="1">
    <source>
        <dbReference type="ARBA" id="ARBA00001933"/>
    </source>
</evidence>
<dbReference type="GO" id="GO:0008838">
    <property type="term" value="F:diaminopropionate ammonia-lyase activity"/>
    <property type="evidence" value="ECO:0007669"/>
    <property type="project" value="UniProtKB-EC"/>
</dbReference>
<proteinExistence type="predicted"/>
<accession>A0A6J4R9L5</accession>
<evidence type="ECO:0000259" key="4">
    <source>
        <dbReference type="Pfam" id="PF00291"/>
    </source>
</evidence>
<dbReference type="AlphaFoldDB" id="A0A6J4R9L5"/>
<name>A0A6J4R9L5_9ACTN</name>
<dbReference type="NCBIfam" id="NF006058">
    <property type="entry name" value="PRK08206.1"/>
    <property type="match status" value="1"/>
</dbReference>
<dbReference type="Pfam" id="PF00291">
    <property type="entry name" value="PALP"/>
    <property type="match status" value="1"/>
</dbReference>
<keyword evidence="5" id="KW-0456">Lyase</keyword>
<sequence length="397" mass="41319">MNAPEVILERNPHPVRRVLPDRPPDRSPLGFHRALPGYAPTPLRRAPLLAAELGVGELWLKDESWRLGLPAFKIAGAAWAVSRALQGHLGVEVDPAGGLDALRAAVGRQRPTLMAATDGNHGRAVARMAKLLGLPARIFVPDDMVAARRAAIAGEGAEVVEVAGSYDEAVARSAREADDAHIVVSDTSWPGYEDVPRAVIDGYSTLMWEVDDALRANGAADPDLVLVQVGVGALAAAVTRHYRRPGLAKPPTIVAIEPTRAACVLASIRAGEPVSIPGPQDSIMAGLNCGTPSPLAWPTMVEGIDFFCAIDDEVARDGMRDIAREGVAAGECSGGAIGAARALLHEPHRRSLGVSSDASVLVLLTEGATDPAGYEAVVGRSPEDVTSGSAPGGDPAP</sequence>
<evidence type="ECO:0000313" key="5">
    <source>
        <dbReference type="EMBL" id="CAA9468020.1"/>
    </source>
</evidence>
<dbReference type="InterPro" id="IPR036052">
    <property type="entry name" value="TrpB-like_PALP_sf"/>
</dbReference>
<dbReference type="InterPro" id="IPR001926">
    <property type="entry name" value="TrpB-like_PALP"/>
</dbReference>
<dbReference type="PANTHER" id="PTHR42937">
    <property type="match status" value="1"/>
</dbReference>
<dbReference type="GO" id="GO:1901605">
    <property type="term" value="P:alpha-amino acid metabolic process"/>
    <property type="evidence" value="ECO:0007669"/>
    <property type="project" value="UniProtKB-ARBA"/>
</dbReference>
<dbReference type="Gene3D" id="3.40.50.1100">
    <property type="match status" value="2"/>
</dbReference>
<gene>
    <name evidence="5" type="ORF">AVDCRST_MAG38-911</name>
</gene>
<comment type="cofactor">
    <cofactor evidence="1">
        <name>pyridoxal 5'-phosphate</name>
        <dbReference type="ChEBI" id="CHEBI:597326"/>
    </cofactor>
</comment>
<keyword evidence="2" id="KW-0663">Pyridoxal phosphate</keyword>
<protein>
    <submittedName>
        <fullName evidence="5">Diaminopropionate ammonia-lyase</fullName>
        <ecNumber evidence="5">4.3.1.15</ecNumber>
    </submittedName>
</protein>
<reference evidence="5" key="1">
    <citation type="submission" date="2020-02" db="EMBL/GenBank/DDBJ databases">
        <authorList>
            <person name="Meier V. D."/>
        </authorList>
    </citation>
    <scope>NUCLEOTIDE SEQUENCE</scope>
    <source>
        <strain evidence="5">AVDCRST_MAG38</strain>
    </source>
</reference>
<evidence type="ECO:0000256" key="3">
    <source>
        <dbReference type="SAM" id="MobiDB-lite"/>
    </source>
</evidence>
<dbReference type="EMBL" id="CADCVJ010000063">
    <property type="protein sequence ID" value="CAA9468020.1"/>
    <property type="molecule type" value="Genomic_DNA"/>
</dbReference>
<dbReference type="PANTHER" id="PTHR42937:SF1">
    <property type="entry name" value="DIAMINOPROPIONATE AMMONIA-LYASE"/>
    <property type="match status" value="1"/>
</dbReference>
<feature type="region of interest" description="Disordered" evidence="3">
    <location>
        <begin position="372"/>
        <end position="397"/>
    </location>
</feature>
<dbReference type="SUPFAM" id="SSF53686">
    <property type="entry name" value="Tryptophan synthase beta subunit-like PLP-dependent enzymes"/>
    <property type="match status" value="1"/>
</dbReference>
<dbReference type="EC" id="4.3.1.15" evidence="5"/>
<feature type="domain" description="Tryptophan synthase beta chain-like PALP" evidence="4">
    <location>
        <begin position="36"/>
        <end position="365"/>
    </location>
</feature>
<organism evidence="5">
    <name type="scientific">uncultured Solirubrobacteraceae bacterium</name>
    <dbReference type="NCBI Taxonomy" id="1162706"/>
    <lineage>
        <taxon>Bacteria</taxon>
        <taxon>Bacillati</taxon>
        <taxon>Actinomycetota</taxon>
        <taxon>Thermoleophilia</taxon>
        <taxon>Solirubrobacterales</taxon>
        <taxon>Solirubrobacteraceae</taxon>
        <taxon>environmental samples</taxon>
    </lineage>
</organism>